<name>A0A061E6C3_THECC</name>
<sequence>MGSSFEDSDYQPYEEIDRGNVMLTLGDFMKLKPPSFSGAKSIEDPQVFLDKMDKIYTTLGCSSHRAVELIGFRLTEVAQIWFATLKRCRPFSSASFTWEEFTQAFLDRFLPESVRYAKAHEFKTLMQVPGMTMSDY</sequence>
<dbReference type="Proteomes" id="UP000026915">
    <property type="component" value="Chromosome 2"/>
</dbReference>
<keyword evidence="3" id="KW-1185">Reference proteome</keyword>
<feature type="domain" description="Retrotransposon gag" evidence="1">
    <location>
        <begin position="71"/>
        <end position="136"/>
    </location>
</feature>
<evidence type="ECO:0000259" key="1">
    <source>
        <dbReference type="Pfam" id="PF03732"/>
    </source>
</evidence>
<dbReference type="InterPro" id="IPR005162">
    <property type="entry name" value="Retrotrans_gag_dom"/>
</dbReference>
<dbReference type="OMA" id="LEVANHW"/>
<organism evidence="2 3">
    <name type="scientific">Theobroma cacao</name>
    <name type="common">Cacao</name>
    <name type="synonym">Cocoa</name>
    <dbReference type="NCBI Taxonomy" id="3641"/>
    <lineage>
        <taxon>Eukaryota</taxon>
        <taxon>Viridiplantae</taxon>
        <taxon>Streptophyta</taxon>
        <taxon>Embryophyta</taxon>
        <taxon>Tracheophyta</taxon>
        <taxon>Spermatophyta</taxon>
        <taxon>Magnoliopsida</taxon>
        <taxon>eudicotyledons</taxon>
        <taxon>Gunneridae</taxon>
        <taxon>Pentapetalae</taxon>
        <taxon>rosids</taxon>
        <taxon>malvids</taxon>
        <taxon>Malvales</taxon>
        <taxon>Malvaceae</taxon>
        <taxon>Byttnerioideae</taxon>
        <taxon>Theobroma</taxon>
    </lineage>
</organism>
<reference evidence="2 3" key="1">
    <citation type="journal article" date="2013" name="Genome Biol.">
        <title>The genome sequence of the most widely cultivated cacao type and its use to identify candidate genes regulating pod color.</title>
        <authorList>
            <person name="Motamayor J.C."/>
            <person name="Mockaitis K."/>
            <person name="Schmutz J."/>
            <person name="Haiminen N."/>
            <person name="Iii D.L."/>
            <person name="Cornejo O."/>
            <person name="Findley S.D."/>
            <person name="Zheng P."/>
            <person name="Utro F."/>
            <person name="Royaert S."/>
            <person name="Saski C."/>
            <person name="Jenkins J."/>
            <person name="Podicheti R."/>
            <person name="Zhao M."/>
            <person name="Scheffler B.E."/>
            <person name="Stack J.C."/>
            <person name="Feltus F.A."/>
            <person name="Mustiga G.M."/>
            <person name="Amores F."/>
            <person name="Phillips W."/>
            <person name="Marelli J.P."/>
            <person name="May G.D."/>
            <person name="Shapiro H."/>
            <person name="Ma J."/>
            <person name="Bustamante C.D."/>
            <person name="Schnell R.J."/>
            <person name="Main D."/>
            <person name="Gilbert D."/>
            <person name="Parida L."/>
            <person name="Kuhn D.N."/>
        </authorList>
    </citation>
    <scope>NUCLEOTIDE SEQUENCE [LARGE SCALE GENOMIC DNA]</scope>
    <source>
        <strain evidence="3">cv. Matina 1-6</strain>
    </source>
</reference>
<protein>
    <recommendedName>
        <fullName evidence="1">Retrotransposon gag domain-containing protein</fullName>
    </recommendedName>
</protein>
<dbReference type="Pfam" id="PF03732">
    <property type="entry name" value="Retrotrans_gag"/>
    <property type="match status" value="1"/>
</dbReference>
<dbReference type="Gramene" id="EOX99911">
    <property type="protein sequence ID" value="EOX99911"/>
    <property type="gene ID" value="TCM_008910"/>
</dbReference>
<feature type="non-terminal residue" evidence="2">
    <location>
        <position position="136"/>
    </location>
</feature>
<evidence type="ECO:0000313" key="3">
    <source>
        <dbReference type="Proteomes" id="UP000026915"/>
    </source>
</evidence>
<accession>A0A061E6C3</accession>
<dbReference type="HOGENOM" id="CLU_131210_0_0_1"/>
<evidence type="ECO:0000313" key="2">
    <source>
        <dbReference type="EMBL" id="EOX99911.1"/>
    </source>
</evidence>
<dbReference type="InParanoid" id="A0A061E6C3"/>
<dbReference type="EMBL" id="CM001880">
    <property type="protein sequence ID" value="EOX99911.1"/>
    <property type="molecule type" value="Genomic_DNA"/>
</dbReference>
<dbReference type="AlphaFoldDB" id="A0A061E6C3"/>
<gene>
    <name evidence="2" type="ORF">TCM_008910</name>
</gene>
<proteinExistence type="predicted"/>